<sequence>MVQISPNDTGSESSPQRIQSLPTELIEEILIHTWDAEIADCLRAPFGTLLKSNWVTLRLSHVCWRWRTIALRLSNLWSTIIVQVPHGDTVDLVKFYLQNSAQQKLDLHLSTCCPSTVSKVRADNQTDYVIEVIKLWLDKKVYPRWRSINLNTFNTGICRELEALGLPDPEMLPDLETAWLHLGFPGREEQGPWLRALMRCSSKMRDMAMYNPVPISTCRRLKALRLGMGIDIQVLRKILQICGELVTLTVTTILPGSVKRFPASTLGRIAAPSSLENLTFKGLSMDVGAILDYFTASHLQALSITQWDPLFTNATSRSLCRFFEQSKCAITTFHISDQNLRPSTVEPTSALLFSALPYLEHVRDCTLRFNITNEQATRLLRPEVDVDAPEILRVPFPSLLSLKLQRSQPGPKLRDVFTERQNVHLVEENVRQGHFDYWTP</sequence>
<organism evidence="1 2">
    <name type="scientific">Pluteus cervinus</name>
    <dbReference type="NCBI Taxonomy" id="181527"/>
    <lineage>
        <taxon>Eukaryota</taxon>
        <taxon>Fungi</taxon>
        <taxon>Dikarya</taxon>
        <taxon>Basidiomycota</taxon>
        <taxon>Agaricomycotina</taxon>
        <taxon>Agaricomycetes</taxon>
        <taxon>Agaricomycetidae</taxon>
        <taxon>Agaricales</taxon>
        <taxon>Pluteineae</taxon>
        <taxon>Pluteaceae</taxon>
        <taxon>Pluteus</taxon>
    </lineage>
</organism>
<reference evidence="1 2" key="1">
    <citation type="journal article" date="2019" name="Nat. Ecol. Evol.">
        <title>Megaphylogeny resolves global patterns of mushroom evolution.</title>
        <authorList>
            <person name="Varga T."/>
            <person name="Krizsan K."/>
            <person name="Foldi C."/>
            <person name="Dima B."/>
            <person name="Sanchez-Garcia M."/>
            <person name="Sanchez-Ramirez S."/>
            <person name="Szollosi G.J."/>
            <person name="Szarkandi J.G."/>
            <person name="Papp V."/>
            <person name="Albert L."/>
            <person name="Andreopoulos W."/>
            <person name="Angelini C."/>
            <person name="Antonin V."/>
            <person name="Barry K.W."/>
            <person name="Bougher N.L."/>
            <person name="Buchanan P."/>
            <person name="Buyck B."/>
            <person name="Bense V."/>
            <person name="Catcheside P."/>
            <person name="Chovatia M."/>
            <person name="Cooper J."/>
            <person name="Damon W."/>
            <person name="Desjardin D."/>
            <person name="Finy P."/>
            <person name="Geml J."/>
            <person name="Haridas S."/>
            <person name="Hughes K."/>
            <person name="Justo A."/>
            <person name="Karasinski D."/>
            <person name="Kautmanova I."/>
            <person name="Kiss B."/>
            <person name="Kocsube S."/>
            <person name="Kotiranta H."/>
            <person name="LaButti K.M."/>
            <person name="Lechner B.E."/>
            <person name="Liimatainen K."/>
            <person name="Lipzen A."/>
            <person name="Lukacs Z."/>
            <person name="Mihaltcheva S."/>
            <person name="Morgado L.N."/>
            <person name="Niskanen T."/>
            <person name="Noordeloos M.E."/>
            <person name="Ohm R.A."/>
            <person name="Ortiz-Santana B."/>
            <person name="Ovrebo C."/>
            <person name="Racz N."/>
            <person name="Riley R."/>
            <person name="Savchenko A."/>
            <person name="Shiryaev A."/>
            <person name="Soop K."/>
            <person name="Spirin V."/>
            <person name="Szebenyi C."/>
            <person name="Tomsovsky M."/>
            <person name="Tulloss R.E."/>
            <person name="Uehling J."/>
            <person name="Grigoriev I.V."/>
            <person name="Vagvolgyi C."/>
            <person name="Papp T."/>
            <person name="Martin F.M."/>
            <person name="Miettinen O."/>
            <person name="Hibbett D.S."/>
            <person name="Nagy L.G."/>
        </authorList>
    </citation>
    <scope>NUCLEOTIDE SEQUENCE [LARGE SCALE GENOMIC DNA]</scope>
    <source>
        <strain evidence="1 2">NL-1719</strain>
    </source>
</reference>
<dbReference type="EMBL" id="ML208418">
    <property type="protein sequence ID" value="TFK66008.1"/>
    <property type="molecule type" value="Genomic_DNA"/>
</dbReference>
<proteinExistence type="predicted"/>
<evidence type="ECO:0000313" key="2">
    <source>
        <dbReference type="Proteomes" id="UP000308600"/>
    </source>
</evidence>
<gene>
    <name evidence="1" type="ORF">BDN72DRAFT_844854</name>
</gene>
<name>A0ACD3AJG0_9AGAR</name>
<evidence type="ECO:0000313" key="1">
    <source>
        <dbReference type="EMBL" id="TFK66008.1"/>
    </source>
</evidence>
<accession>A0ACD3AJG0</accession>
<keyword evidence="2" id="KW-1185">Reference proteome</keyword>
<protein>
    <submittedName>
        <fullName evidence="1">Uncharacterized protein</fullName>
    </submittedName>
</protein>
<dbReference type="Proteomes" id="UP000308600">
    <property type="component" value="Unassembled WGS sequence"/>
</dbReference>